<evidence type="ECO:0000313" key="2">
    <source>
        <dbReference type="EMBL" id="PSL35154.1"/>
    </source>
</evidence>
<name>A0A2P8GMF9_9BACL</name>
<comment type="caution">
    <text evidence="2">The sequence shown here is derived from an EMBL/GenBank/DDBJ whole genome shotgun (WGS) entry which is preliminary data.</text>
</comment>
<gene>
    <name evidence="2" type="ORF">B0H99_10856</name>
</gene>
<keyword evidence="1" id="KW-0472">Membrane</keyword>
<keyword evidence="1" id="KW-1133">Transmembrane helix</keyword>
<dbReference type="EMBL" id="PYAT01000008">
    <property type="protein sequence ID" value="PSL35154.1"/>
    <property type="molecule type" value="Genomic_DNA"/>
</dbReference>
<feature type="transmembrane region" description="Helical" evidence="1">
    <location>
        <begin position="6"/>
        <end position="24"/>
    </location>
</feature>
<evidence type="ECO:0000313" key="3">
    <source>
        <dbReference type="Proteomes" id="UP000242682"/>
    </source>
</evidence>
<proteinExistence type="predicted"/>
<keyword evidence="3" id="KW-1185">Reference proteome</keyword>
<accession>A0A2P8GMF9</accession>
<dbReference type="AlphaFoldDB" id="A0A2P8GMF9"/>
<protein>
    <submittedName>
        <fullName evidence="2">Uncharacterized protein</fullName>
    </submittedName>
</protein>
<dbReference type="Proteomes" id="UP000242682">
    <property type="component" value="Unassembled WGS sequence"/>
</dbReference>
<sequence length="153" mass="17341">MEVLAAIVILSIIFVGIMTIFPQMTQFNAKTGTKLDTMNLARHEVAEVVAGDKWNSLLVPDYLAITKISQEMTALGYQLKTTNPDFLRFEKQGDYRYETDIYLKCQTDSATLTQCEVTDKIKLYKVHLKVYGGSQLSSETYSYIPYRVESSGE</sequence>
<keyword evidence="1" id="KW-0812">Transmembrane</keyword>
<evidence type="ECO:0000256" key="1">
    <source>
        <dbReference type="SAM" id="Phobius"/>
    </source>
</evidence>
<organism evidence="2 3">
    <name type="scientific">Planomicrobium soli</name>
    <dbReference type="NCBI Taxonomy" id="1176648"/>
    <lineage>
        <taxon>Bacteria</taxon>
        <taxon>Bacillati</taxon>
        <taxon>Bacillota</taxon>
        <taxon>Bacilli</taxon>
        <taxon>Bacillales</taxon>
        <taxon>Caryophanaceae</taxon>
        <taxon>Planomicrobium</taxon>
    </lineage>
</organism>
<reference evidence="2 3" key="1">
    <citation type="submission" date="2018-03" db="EMBL/GenBank/DDBJ databases">
        <title>Genomic Encyclopedia of Type Strains, Phase III (KMG-III): the genomes of soil and plant-associated and newly described type strains.</title>
        <authorList>
            <person name="Whitman W."/>
        </authorList>
    </citation>
    <scope>NUCLEOTIDE SEQUENCE [LARGE SCALE GENOMIC DNA]</scope>
    <source>
        <strain evidence="2 3">CGMCC 1.12259</strain>
    </source>
</reference>